<comment type="caution">
    <text evidence="1">The sequence shown here is derived from an EMBL/GenBank/DDBJ whole genome shotgun (WGS) entry which is preliminary data.</text>
</comment>
<protein>
    <submittedName>
        <fullName evidence="1">Uncharacterized protein</fullName>
    </submittedName>
</protein>
<dbReference type="AlphaFoldDB" id="A0A1D2QR47"/>
<organism evidence="1 2">
    <name type="scientific">Candidatus Endobugula sertula</name>
    <name type="common">Bugula neritina bacterial symbiont</name>
    <dbReference type="NCBI Taxonomy" id="62101"/>
    <lineage>
        <taxon>Bacteria</taxon>
        <taxon>Pseudomonadati</taxon>
        <taxon>Pseudomonadota</taxon>
        <taxon>Gammaproteobacteria</taxon>
        <taxon>Cellvibrionales</taxon>
        <taxon>Cellvibrionaceae</taxon>
        <taxon>Candidatus Endobugula</taxon>
    </lineage>
</organism>
<proteinExistence type="predicted"/>
<reference evidence="1 2" key="1">
    <citation type="journal article" date="2016" name="Appl. Environ. Microbiol.">
        <title>Lack of Overt Genome Reduction in the Bryostatin-Producing Bryozoan Symbiont "Candidatus Endobugula sertula".</title>
        <authorList>
            <person name="Miller I.J."/>
            <person name="Vanee N."/>
            <person name="Fong S.S."/>
            <person name="Lim-Fong G.E."/>
            <person name="Kwan J.C."/>
        </authorList>
    </citation>
    <scope>NUCLEOTIDE SEQUENCE [LARGE SCALE GENOMIC DNA]</scope>
    <source>
        <strain evidence="1">AB1-4</strain>
    </source>
</reference>
<evidence type="ECO:0000313" key="1">
    <source>
        <dbReference type="EMBL" id="ODS24047.1"/>
    </source>
</evidence>
<dbReference type="Proteomes" id="UP000242502">
    <property type="component" value="Unassembled WGS sequence"/>
</dbReference>
<dbReference type="EMBL" id="MDLC01000015">
    <property type="protein sequence ID" value="ODS24047.1"/>
    <property type="molecule type" value="Genomic_DNA"/>
</dbReference>
<sequence length="61" mass="7315">MARGERKVSNLIEEWNDSNKIDPERLEDQLTPERYRALFDTLVDWNDYLDNHAPDIKELLL</sequence>
<dbReference type="STRING" id="62101.AB835_05920"/>
<gene>
    <name evidence="1" type="ORF">AB835_05920</name>
</gene>
<evidence type="ECO:0000313" key="2">
    <source>
        <dbReference type="Proteomes" id="UP000242502"/>
    </source>
</evidence>
<name>A0A1D2QR47_9GAMM</name>
<accession>A0A1D2QR47</accession>